<evidence type="ECO:0008006" key="3">
    <source>
        <dbReference type="Google" id="ProtNLM"/>
    </source>
</evidence>
<protein>
    <recommendedName>
        <fullName evidence="3">HK97 gp10 family phage protein</fullName>
    </recommendedName>
</protein>
<gene>
    <name evidence="1" type="ORF">T1815_28701</name>
</gene>
<reference evidence="2" key="1">
    <citation type="submission" date="2015-05" db="EMBL/GenBank/DDBJ databases">
        <authorList>
            <consortium name="Pathogen Informatics"/>
        </authorList>
    </citation>
    <scope>NUCLEOTIDE SEQUENCE [LARGE SCALE GENOMIC DNA]</scope>
    <source>
        <strain evidence="2">T1-815</strain>
    </source>
</reference>
<dbReference type="Proteomes" id="UP000049472">
    <property type="component" value="Unassembled WGS sequence"/>
</dbReference>
<evidence type="ECO:0000313" key="2">
    <source>
        <dbReference type="Proteomes" id="UP000049472"/>
    </source>
</evidence>
<dbReference type="EMBL" id="CVRQ01000079">
    <property type="protein sequence ID" value="CRL42618.1"/>
    <property type="molecule type" value="Genomic_DNA"/>
</dbReference>
<proteinExistence type="predicted"/>
<accession>A0A0M6WYR0</accession>
<dbReference type="InterPro" id="IPR010064">
    <property type="entry name" value="HK97-gp10_tail"/>
</dbReference>
<keyword evidence="2" id="KW-1185">Reference proteome</keyword>
<dbReference type="RefSeq" id="WP_055062847.1">
    <property type="nucleotide sequence ID" value="NZ_CVRQ01000079.1"/>
</dbReference>
<organism evidence="1 2">
    <name type="scientific">Agathobacter rectalis</name>
    <dbReference type="NCBI Taxonomy" id="39491"/>
    <lineage>
        <taxon>Bacteria</taxon>
        <taxon>Bacillati</taxon>
        <taxon>Bacillota</taxon>
        <taxon>Clostridia</taxon>
        <taxon>Lachnospirales</taxon>
        <taxon>Lachnospiraceae</taxon>
        <taxon>Agathobacter</taxon>
    </lineage>
</organism>
<dbReference type="AlphaFoldDB" id="A0A0M6WYR0"/>
<dbReference type="Pfam" id="PF04883">
    <property type="entry name" value="HK97-gp10_like"/>
    <property type="match status" value="1"/>
</dbReference>
<sequence>MEVKITSDELAETLNKLMEDYTGTVTEIVNEQAKDTAEWSSDELKKGGPYRERTGKYTKDWDSKIREKRVSKLTGEVTYSVYNKKHYQLTHLLEKGHVKRNGSGRVRAFEHIAPVEKEAEERFVKGISEGIERL</sequence>
<evidence type="ECO:0000313" key="1">
    <source>
        <dbReference type="EMBL" id="CRL42618.1"/>
    </source>
</evidence>
<name>A0A0M6WYR0_9FIRM</name>